<reference evidence="10" key="1">
    <citation type="submission" date="2023-03" db="EMBL/GenBank/DDBJ databases">
        <authorList>
            <person name="Julca I."/>
        </authorList>
    </citation>
    <scope>NUCLEOTIDE SEQUENCE</scope>
</reference>
<dbReference type="Pfam" id="PF02537">
    <property type="entry name" value="CRCB"/>
    <property type="match status" value="2"/>
</dbReference>
<feature type="transmembrane region" description="Helical" evidence="9">
    <location>
        <begin position="287"/>
        <end position="310"/>
    </location>
</feature>
<evidence type="ECO:0000313" key="11">
    <source>
        <dbReference type="Proteomes" id="UP001161247"/>
    </source>
</evidence>
<feature type="transmembrane region" description="Helical" evidence="9">
    <location>
        <begin position="322"/>
        <end position="346"/>
    </location>
</feature>
<evidence type="ECO:0000256" key="8">
    <source>
        <dbReference type="ARBA" id="ARBA00035585"/>
    </source>
</evidence>
<keyword evidence="5 9" id="KW-1133">Transmembrane helix</keyword>
<dbReference type="PANTHER" id="PTHR28259:SF1">
    <property type="entry name" value="FLUORIDE EXPORT PROTEIN 1-RELATED"/>
    <property type="match status" value="1"/>
</dbReference>
<dbReference type="GO" id="GO:1903425">
    <property type="term" value="F:fluoride transmembrane transporter activity"/>
    <property type="evidence" value="ECO:0007669"/>
    <property type="project" value="TreeGrafter"/>
</dbReference>
<feature type="transmembrane region" description="Helical" evidence="9">
    <location>
        <begin position="25"/>
        <end position="50"/>
    </location>
</feature>
<comment type="catalytic activity">
    <reaction evidence="8">
        <text>fluoride(in) = fluoride(out)</text>
        <dbReference type="Rhea" id="RHEA:76159"/>
        <dbReference type="ChEBI" id="CHEBI:17051"/>
    </reaction>
    <physiologicalReaction direction="left-to-right" evidence="8">
        <dbReference type="Rhea" id="RHEA:76160"/>
    </physiologicalReaction>
</comment>
<feature type="transmembrane region" description="Helical" evidence="9">
    <location>
        <begin position="70"/>
        <end position="90"/>
    </location>
</feature>
<comment type="function">
    <text evidence="1">Fluoride channel required for the rapid expulsion of cytoplasmic fluoride.</text>
</comment>
<comment type="similarity">
    <text evidence="7">Belongs to the fluoride channel Fluc/FEX (TC 1.A.43) family.</text>
</comment>
<sequence>MVMDSERMTNFESLQIEQKKENKRILWILNCLSCLVSLALFGIPGMILRYYLDKLFGPEVLSFTRDDSPLYYDLLPNMVGSFLMGWLGVVFKGDIASISDNLAVGLTTGFLGSLTTFSGWNQKLVELTIEHQWVTSVGIIFLGVVLVEAMIERGIETAEKWKGKKRCSKLKIFSHEGGCDLQNYNYLTATLLLVVVFIIVLGTCTTLGIREFNHADYDVKLLLACIVVPFGVWTRYFLACVWNDHDGIGEKAWLKWVPFGTLVANVSAASIMAALAALKKEVKNDTFYTIAAALQLGFCGCLSTVSTLVAEHYKLKRGGSLWRAYAYTLGTIAISFTLGIAIYVGLSQIKVHG</sequence>
<feature type="transmembrane region" description="Helical" evidence="9">
    <location>
        <begin position="253"/>
        <end position="275"/>
    </location>
</feature>
<dbReference type="PANTHER" id="PTHR28259">
    <property type="entry name" value="FLUORIDE EXPORT PROTEIN 1-RELATED"/>
    <property type="match status" value="1"/>
</dbReference>
<evidence type="ECO:0000256" key="6">
    <source>
        <dbReference type="ARBA" id="ARBA00023136"/>
    </source>
</evidence>
<comment type="subcellular location">
    <subcellularLocation>
        <location evidence="2">Cell membrane</location>
        <topology evidence="2">Multi-pass membrane protein</topology>
    </subcellularLocation>
</comment>
<evidence type="ECO:0000256" key="1">
    <source>
        <dbReference type="ARBA" id="ARBA00002598"/>
    </source>
</evidence>
<feature type="transmembrane region" description="Helical" evidence="9">
    <location>
        <begin position="186"/>
        <end position="209"/>
    </location>
</feature>
<feature type="transmembrane region" description="Helical" evidence="9">
    <location>
        <begin position="132"/>
        <end position="151"/>
    </location>
</feature>
<keyword evidence="4 9" id="KW-0812">Transmembrane</keyword>
<accession>A0AAV1CSG8</accession>
<feature type="transmembrane region" description="Helical" evidence="9">
    <location>
        <begin position="221"/>
        <end position="241"/>
    </location>
</feature>
<evidence type="ECO:0000256" key="3">
    <source>
        <dbReference type="ARBA" id="ARBA00022475"/>
    </source>
</evidence>
<protein>
    <submittedName>
        <fullName evidence="10">OLC1v1035239C1</fullName>
    </submittedName>
</protein>
<name>A0AAV1CSG8_OLDCO</name>
<evidence type="ECO:0000256" key="9">
    <source>
        <dbReference type="SAM" id="Phobius"/>
    </source>
</evidence>
<keyword evidence="11" id="KW-1185">Reference proteome</keyword>
<keyword evidence="3" id="KW-1003">Cell membrane</keyword>
<evidence type="ECO:0000256" key="7">
    <source>
        <dbReference type="ARBA" id="ARBA00035120"/>
    </source>
</evidence>
<dbReference type="GO" id="GO:0005886">
    <property type="term" value="C:plasma membrane"/>
    <property type="evidence" value="ECO:0007669"/>
    <property type="project" value="UniProtKB-SubCell"/>
</dbReference>
<organism evidence="10 11">
    <name type="scientific">Oldenlandia corymbosa var. corymbosa</name>
    <dbReference type="NCBI Taxonomy" id="529605"/>
    <lineage>
        <taxon>Eukaryota</taxon>
        <taxon>Viridiplantae</taxon>
        <taxon>Streptophyta</taxon>
        <taxon>Embryophyta</taxon>
        <taxon>Tracheophyta</taxon>
        <taxon>Spermatophyta</taxon>
        <taxon>Magnoliopsida</taxon>
        <taxon>eudicotyledons</taxon>
        <taxon>Gunneridae</taxon>
        <taxon>Pentapetalae</taxon>
        <taxon>asterids</taxon>
        <taxon>lamiids</taxon>
        <taxon>Gentianales</taxon>
        <taxon>Rubiaceae</taxon>
        <taxon>Rubioideae</taxon>
        <taxon>Spermacoceae</taxon>
        <taxon>Hedyotis-Oldenlandia complex</taxon>
        <taxon>Oldenlandia</taxon>
    </lineage>
</organism>
<dbReference type="EMBL" id="OX459120">
    <property type="protein sequence ID" value="CAI9098569.1"/>
    <property type="molecule type" value="Genomic_DNA"/>
</dbReference>
<evidence type="ECO:0000313" key="10">
    <source>
        <dbReference type="EMBL" id="CAI9098569.1"/>
    </source>
</evidence>
<evidence type="ECO:0000256" key="5">
    <source>
        <dbReference type="ARBA" id="ARBA00022989"/>
    </source>
</evidence>
<evidence type="ECO:0000256" key="2">
    <source>
        <dbReference type="ARBA" id="ARBA00004651"/>
    </source>
</evidence>
<keyword evidence="6 9" id="KW-0472">Membrane</keyword>
<dbReference type="Proteomes" id="UP001161247">
    <property type="component" value="Chromosome 3"/>
</dbReference>
<dbReference type="AlphaFoldDB" id="A0AAV1CSG8"/>
<proteinExistence type="inferred from homology"/>
<dbReference type="InterPro" id="IPR003691">
    <property type="entry name" value="FluC"/>
</dbReference>
<gene>
    <name evidence="10" type="ORF">OLC1_LOCUS8746</name>
</gene>
<evidence type="ECO:0000256" key="4">
    <source>
        <dbReference type="ARBA" id="ARBA00022692"/>
    </source>
</evidence>